<comment type="catalytic activity">
    <reaction evidence="10">
        <text>8-oxo-dGTP + H2O = 8-oxo-dGMP + diphosphate + H(+)</text>
        <dbReference type="Rhea" id="RHEA:31575"/>
        <dbReference type="ChEBI" id="CHEBI:15377"/>
        <dbReference type="ChEBI" id="CHEBI:15378"/>
        <dbReference type="ChEBI" id="CHEBI:33019"/>
        <dbReference type="ChEBI" id="CHEBI:63224"/>
        <dbReference type="ChEBI" id="CHEBI:77896"/>
        <dbReference type="EC" id="3.6.1.55"/>
    </reaction>
</comment>
<keyword evidence="5" id="KW-0479">Metal-binding</keyword>
<reference evidence="13 14" key="1">
    <citation type="submission" date="2023-11" db="EMBL/GenBank/DDBJ databases">
        <title>Lentzea sokolovensis, sp. nov., Lentzea kristufkii, sp. nov., and Lentzea miocenensis, sp. nov., rare actinobacteria from Sokolov Coal Basin, Miocene lacustrine sediment, Czech Republic.</title>
        <authorList>
            <person name="Lara A."/>
            <person name="Kotroba L."/>
            <person name="Nouioui I."/>
            <person name="Neumann-Schaal M."/>
            <person name="Mast Y."/>
            <person name="Chronakova A."/>
        </authorList>
    </citation>
    <scope>NUCLEOTIDE SEQUENCE [LARGE SCALE GENOMIC DNA]</scope>
    <source>
        <strain evidence="13 14">BCCO 10_0856</strain>
    </source>
</reference>
<evidence type="ECO:0000259" key="12">
    <source>
        <dbReference type="PROSITE" id="PS51462"/>
    </source>
</evidence>
<evidence type="ECO:0000313" key="13">
    <source>
        <dbReference type="EMBL" id="MDX8037462.1"/>
    </source>
</evidence>
<dbReference type="InterPro" id="IPR015797">
    <property type="entry name" value="NUDIX_hydrolase-like_dom_sf"/>
</dbReference>
<evidence type="ECO:0000256" key="10">
    <source>
        <dbReference type="ARBA" id="ARBA00035861"/>
    </source>
</evidence>
<dbReference type="InterPro" id="IPR000086">
    <property type="entry name" value="NUDIX_hydrolase_dom"/>
</dbReference>
<dbReference type="PRINTS" id="PR00502">
    <property type="entry name" value="NUDIXFAMILY"/>
</dbReference>
<evidence type="ECO:0000256" key="2">
    <source>
        <dbReference type="ARBA" id="ARBA00005582"/>
    </source>
</evidence>
<evidence type="ECO:0000256" key="11">
    <source>
        <dbReference type="ARBA" id="ARBA00038905"/>
    </source>
</evidence>
<evidence type="ECO:0000256" key="1">
    <source>
        <dbReference type="ARBA" id="ARBA00001946"/>
    </source>
</evidence>
<evidence type="ECO:0000313" key="14">
    <source>
        <dbReference type="Proteomes" id="UP001285521"/>
    </source>
</evidence>
<dbReference type="Pfam" id="PF00293">
    <property type="entry name" value="NUDIX"/>
    <property type="match status" value="1"/>
</dbReference>
<keyword evidence="9" id="KW-0234">DNA repair</keyword>
<dbReference type="PROSITE" id="PS51462">
    <property type="entry name" value="NUDIX"/>
    <property type="match status" value="1"/>
</dbReference>
<sequence length="260" mass="27267">MPELRASALVDAPVAVVAGALVETSLIAGFGVKVPGPLLCLGDVLTGPLGVRLTVTRADLSGVSAAGDFLELHTDLVVTGAGTMVVDRVSWTTVGGVVGRFADVTVGRGMALRVLQKRSALLASRCAELREARVVVGAAIVRDGRLLAQQRSYPESHAGQWELPGGRVEDGEKPTDAVVRECVEELGVPVVVGEQVGPDVPLKKDMVLRIYAASLAEPGGDEPEALEHNAVRWLTADELPGVDWLPADRVLVPALQTLLN</sequence>
<dbReference type="EC" id="3.6.1.55" evidence="11"/>
<evidence type="ECO:0000256" key="7">
    <source>
        <dbReference type="ARBA" id="ARBA00022801"/>
    </source>
</evidence>
<keyword evidence="3" id="KW-0515">Mutator protein</keyword>
<keyword evidence="4" id="KW-0235">DNA replication</keyword>
<dbReference type="CDD" id="cd03425">
    <property type="entry name" value="NUDIX_MutT_NudA_like"/>
    <property type="match status" value="1"/>
</dbReference>
<feature type="domain" description="Nudix hydrolase" evidence="12">
    <location>
        <begin position="131"/>
        <end position="259"/>
    </location>
</feature>
<dbReference type="PANTHER" id="PTHR47707:SF1">
    <property type="entry name" value="NUDIX HYDROLASE FAMILY PROTEIN"/>
    <property type="match status" value="1"/>
</dbReference>
<dbReference type="Gene3D" id="3.90.79.10">
    <property type="entry name" value="Nucleoside Triphosphate Pyrophosphohydrolase"/>
    <property type="match status" value="1"/>
</dbReference>
<comment type="cofactor">
    <cofactor evidence="1">
        <name>Mg(2+)</name>
        <dbReference type="ChEBI" id="CHEBI:18420"/>
    </cofactor>
</comment>
<dbReference type="PANTHER" id="PTHR47707">
    <property type="entry name" value="8-OXO-DGTP DIPHOSPHATASE"/>
    <property type="match status" value="1"/>
</dbReference>
<keyword evidence="8" id="KW-0460">Magnesium</keyword>
<proteinExistence type="inferred from homology"/>
<evidence type="ECO:0000256" key="4">
    <source>
        <dbReference type="ARBA" id="ARBA00022705"/>
    </source>
</evidence>
<dbReference type="Proteomes" id="UP001285521">
    <property type="component" value="Unassembled WGS sequence"/>
</dbReference>
<accession>A0ABU4TH06</accession>
<evidence type="ECO:0000256" key="8">
    <source>
        <dbReference type="ARBA" id="ARBA00022842"/>
    </source>
</evidence>
<name>A0ABU4TH06_9PSEU</name>
<keyword evidence="6" id="KW-0227">DNA damage</keyword>
<dbReference type="RefSeq" id="WP_319972452.1">
    <property type="nucleotide sequence ID" value="NZ_JAXAVW010000067.1"/>
</dbReference>
<keyword evidence="7 13" id="KW-0378">Hydrolase</keyword>
<dbReference type="EMBL" id="JAXAVW010000067">
    <property type="protein sequence ID" value="MDX8037462.1"/>
    <property type="molecule type" value="Genomic_DNA"/>
</dbReference>
<organism evidence="13 14">
    <name type="scientific">Lentzea miocenica</name>
    <dbReference type="NCBI Taxonomy" id="3095431"/>
    <lineage>
        <taxon>Bacteria</taxon>
        <taxon>Bacillati</taxon>
        <taxon>Actinomycetota</taxon>
        <taxon>Actinomycetes</taxon>
        <taxon>Pseudonocardiales</taxon>
        <taxon>Pseudonocardiaceae</taxon>
        <taxon>Lentzea</taxon>
    </lineage>
</organism>
<evidence type="ECO:0000256" key="6">
    <source>
        <dbReference type="ARBA" id="ARBA00022763"/>
    </source>
</evidence>
<evidence type="ECO:0000256" key="9">
    <source>
        <dbReference type="ARBA" id="ARBA00023204"/>
    </source>
</evidence>
<keyword evidence="14" id="KW-1185">Reference proteome</keyword>
<evidence type="ECO:0000256" key="5">
    <source>
        <dbReference type="ARBA" id="ARBA00022723"/>
    </source>
</evidence>
<evidence type="ECO:0000256" key="3">
    <source>
        <dbReference type="ARBA" id="ARBA00022457"/>
    </source>
</evidence>
<dbReference type="GO" id="GO:0016787">
    <property type="term" value="F:hydrolase activity"/>
    <property type="evidence" value="ECO:0007669"/>
    <property type="project" value="UniProtKB-KW"/>
</dbReference>
<dbReference type="InterPro" id="IPR020476">
    <property type="entry name" value="Nudix_hydrolase"/>
</dbReference>
<dbReference type="SUPFAM" id="SSF55811">
    <property type="entry name" value="Nudix"/>
    <property type="match status" value="1"/>
</dbReference>
<gene>
    <name evidence="13" type="ORF">SK803_45320</name>
</gene>
<comment type="similarity">
    <text evidence="2">Belongs to the Nudix hydrolase family.</text>
</comment>
<dbReference type="InterPro" id="IPR047127">
    <property type="entry name" value="MutT-like"/>
</dbReference>
<comment type="caution">
    <text evidence="13">The sequence shown here is derived from an EMBL/GenBank/DDBJ whole genome shotgun (WGS) entry which is preliminary data.</text>
</comment>
<protein>
    <recommendedName>
        <fullName evidence="11">8-oxo-dGTP diphosphatase</fullName>
        <ecNumber evidence="11">3.6.1.55</ecNumber>
    </recommendedName>
</protein>